<sequence>MTHSMETFTTRALRGHGTLGERLRRVREERSESLETAAADVHIRKEYLSALEESNYLSLPGPVYVKSFLRRYADHLGVNADMVMRLYEGEAGVLQQQEKRQLAQGLHRKPQMPRIILTPRHLKRIAIGLIILGILVYLGFEIQRIIAPPELIIESPSDNIRVTERSLQIRGTTEPEAILRINGEEVIPTETGSFEDVVELTEGLNTIVITAQKSQSGVVEVLRSVLFEKPSEN</sequence>
<dbReference type="PANTHER" id="PTHR34475:SF1">
    <property type="entry name" value="CYTOSKELETON PROTEIN RODZ"/>
    <property type="match status" value="1"/>
</dbReference>
<evidence type="ECO:0008006" key="4">
    <source>
        <dbReference type="Google" id="ProtNLM"/>
    </source>
</evidence>
<dbReference type="SUPFAM" id="SSF47413">
    <property type="entry name" value="lambda repressor-like DNA-binding domains"/>
    <property type="match status" value="1"/>
</dbReference>
<evidence type="ECO:0000313" key="3">
    <source>
        <dbReference type="Proteomes" id="UP000179164"/>
    </source>
</evidence>
<evidence type="ECO:0000313" key="2">
    <source>
        <dbReference type="EMBL" id="OGY83939.1"/>
    </source>
</evidence>
<dbReference type="EMBL" id="MHKE01000012">
    <property type="protein sequence ID" value="OGY83939.1"/>
    <property type="molecule type" value="Genomic_DNA"/>
</dbReference>
<dbReference type="PANTHER" id="PTHR34475">
    <property type="match status" value="1"/>
</dbReference>
<name>A0A1G2B5N8_9BACT</name>
<keyword evidence="1" id="KW-0472">Membrane</keyword>
<dbReference type="InterPro" id="IPR010982">
    <property type="entry name" value="Lambda_DNA-bd_dom_sf"/>
</dbReference>
<comment type="caution">
    <text evidence="2">The sequence shown here is derived from an EMBL/GenBank/DDBJ whole genome shotgun (WGS) entry which is preliminary data.</text>
</comment>
<dbReference type="Gene3D" id="2.60.40.10">
    <property type="entry name" value="Immunoglobulins"/>
    <property type="match status" value="1"/>
</dbReference>
<dbReference type="STRING" id="1798543.A2898_01535"/>
<organism evidence="2 3">
    <name type="scientific">Candidatus Kerfeldbacteria bacterium RIFCSPLOWO2_01_FULL_48_11</name>
    <dbReference type="NCBI Taxonomy" id="1798543"/>
    <lineage>
        <taxon>Bacteria</taxon>
        <taxon>Candidatus Kerfeldiibacteriota</taxon>
    </lineage>
</organism>
<keyword evidence="1" id="KW-0812">Transmembrane</keyword>
<dbReference type="InterPro" id="IPR050400">
    <property type="entry name" value="Bact_Cytoskel_RodZ"/>
</dbReference>
<dbReference type="GO" id="GO:0003677">
    <property type="term" value="F:DNA binding"/>
    <property type="evidence" value="ECO:0007669"/>
    <property type="project" value="InterPro"/>
</dbReference>
<dbReference type="Proteomes" id="UP000179164">
    <property type="component" value="Unassembled WGS sequence"/>
</dbReference>
<proteinExistence type="predicted"/>
<dbReference type="Pfam" id="PF13413">
    <property type="entry name" value="HTH_25"/>
    <property type="match status" value="1"/>
</dbReference>
<dbReference type="InterPro" id="IPR013783">
    <property type="entry name" value="Ig-like_fold"/>
</dbReference>
<feature type="transmembrane region" description="Helical" evidence="1">
    <location>
        <begin position="122"/>
        <end position="140"/>
    </location>
</feature>
<keyword evidence="1" id="KW-1133">Transmembrane helix</keyword>
<gene>
    <name evidence="2" type="ORF">A2898_01535</name>
</gene>
<protein>
    <recommendedName>
        <fullName evidence="4">HTH cro/C1-type domain-containing protein</fullName>
    </recommendedName>
</protein>
<dbReference type="Gene3D" id="1.10.260.40">
    <property type="entry name" value="lambda repressor-like DNA-binding domains"/>
    <property type="match status" value="1"/>
</dbReference>
<dbReference type="Pfam" id="PF09136">
    <property type="entry name" value="Glucodextran_B"/>
    <property type="match status" value="1"/>
</dbReference>
<evidence type="ECO:0000256" key="1">
    <source>
        <dbReference type="SAM" id="Phobius"/>
    </source>
</evidence>
<dbReference type="AlphaFoldDB" id="A0A1G2B5N8"/>
<reference evidence="2 3" key="1">
    <citation type="journal article" date="2016" name="Nat. Commun.">
        <title>Thousands of microbial genomes shed light on interconnected biogeochemical processes in an aquifer system.</title>
        <authorList>
            <person name="Anantharaman K."/>
            <person name="Brown C.T."/>
            <person name="Hug L.A."/>
            <person name="Sharon I."/>
            <person name="Castelle C.J."/>
            <person name="Probst A.J."/>
            <person name="Thomas B.C."/>
            <person name="Singh A."/>
            <person name="Wilkins M.J."/>
            <person name="Karaoz U."/>
            <person name="Brodie E.L."/>
            <person name="Williams K.H."/>
            <person name="Hubbard S.S."/>
            <person name="Banfield J.F."/>
        </authorList>
    </citation>
    <scope>NUCLEOTIDE SEQUENCE [LARGE SCALE GENOMIC DNA]</scope>
</reference>
<accession>A0A1G2B5N8</accession>